<dbReference type="Gene3D" id="1.10.442.10">
    <property type="entry name" value="Cytochrome c oxidase subunit IV"/>
    <property type="match status" value="1"/>
</dbReference>
<protein>
    <recommendedName>
        <fullName evidence="9">Cytochrome c oxidase subunit 4</fullName>
    </recommendedName>
</protein>
<dbReference type="GO" id="GO:0006123">
    <property type="term" value="P:mitochondrial electron transport, cytochrome c to oxygen"/>
    <property type="evidence" value="ECO:0007669"/>
    <property type="project" value="InterPro"/>
</dbReference>
<dbReference type="SUPFAM" id="SSF81406">
    <property type="entry name" value="Mitochondrial cytochrome c oxidase subunit IV"/>
    <property type="match status" value="1"/>
</dbReference>
<dbReference type="Pfam" id="PF02936">
    <property type="entry name" value="COX4"/>
    <property type="match status" value="1"/>
</dbReference>
<evidence type="ECO:0000256" key="6">
    <source>
        <dbReference type="ARBA" id="ARBA00022989"/>
    </source>
</evidence>
<feature type="transmembrane region" description="Helical" evidence="9">
    <location>
        <begin position="45"/>
        <end position="62"/>
    </location>
</feature>
<keyword evidence="8 9" id="KW-0472">Membrane</keyword>
<name>A0A9X9MDH1_GULGU</name>
<comment type="pathway">
    <text evidence="2 9">Energy metabolism; oxidative phosphorylation.</text>
</comment>
<dbReference type="InterPro" id="IPR036639">
    <property type="entry name" value="Cyt_c_oxidase_su4_sf"/>
</dbReference>
<evidence type="ECO:0000256" key="4">
    <source>
        <dbReference type="ARBA" id="ARBA00022692"/>
    </source>
</evidence>
<comment type="similarity">
    <text evidence="3 9">Belongs to the cytochrome c oxidase IV family.</text>
</comment>
<comment type="caution">
    <text evidence="11">The sequence shown here is derived from an EMBL/GenBank/DDBJ whole genome shotgun (WGS) entry which is preliminary data.</text>
</comment>
<evidence type="ECO:0000256" key="2">
    <source>
        <dbReference type="ARBA" id="ARBA00004673"/>
    </source>
</evidence>
<dbReference type="GO" id="GO:0045277">
    <property type="term" value="C:respiratory chain complex IV"/>
    <property type="evidence" value="ECO:0007669"/>
    <property type="project" value="InterPro"/>
</dbReference>
<evidence type="ECO:0000313" key="12">
    <source>
        <dbReference type="Proteomes" id="UP000269945"/>
    </source>
</evidence>
<gene>
    <name evidence="11" type="ORF">BN2614_LOCUS1</name>
</gene>
<evidence type="ECO:0000256" key="1">
    <source>
        <dbReference type="ARBA" id="ARBA00004434"/>
    </source>
</evidence>
<dbReference type="EMBL" id="CYRY02047082">
    <property type="protein sequence ID" value="VCX42974.1"/>
    <property type="molecule type" value="Genomic_DNA"/>
</dbReference>
<keyword evidence="4 9" id="KW-0812">Transmembrane</keyword>
<proteinExistence type="inferred from homology"/>
<feature type="compositionally biased region" description="Polar residues" evidence="10">
    <location>
        <begin position="87"/>
        <end position="106"/>
    </location>
</feature>
<evidence type="ECO:0000256" key="7">
    <source>
        <dbReference type="ARBA" id="ARBA00023128"/>
    </source>
</evidence>
<keyword evidence="12" id="KW-1185">Reference proteome</keyword>
<evidence type="ECO:0000256" key="9">
    <source>
        <dbReference type="RuleBase" id="RU367145"/>
    </source>
</evidence>
<dbReference type="GO" id="GO:0005743">
    <property type="term" value="C:mitochondrial inner membrane"/>
    <property type="evidence" value="ECO:0007669"/>
    <property type="project" value="UniProtKB-SubCell"/>
</dbReference>
<comment type="subunit">
    <text evidence="9">Component of the cytochrome c oxidase (complex IV, CIV), a multisubunit enzyme composed of 14 subunits.</text>
</comment>
<keyword evidence="6 9" id="KW-1133">Transmembrane helix</keyword>
<comment type="subcellular location">
    <subcellularLocation>
        <location evidence="1 9">Mitochondrion inner membrane</location>
        <topology evidence="1 9">Single-pass membrane protein</topology>
    </subcellularLocation>
</comment>
<feature type="non-terminal residue" evidence="11">
    <location>
        <position position="1"/>
    </location>
</feature>
<accession>A0A9X9MDH1</accession>
<organism evidence="11 12">
    <name type="scientific">Gulo gulo</name>
    <name type="common">Wolverine</name>
    <name type="synonym">Gluton</name>
    <dbReference type="NCBI Taxonomy" id="48420"/>
    <lineage>
        <taxon>Eukaryota</taxon>
        <taxon>Metazoa</taxon>
        <taxon>Chordata</taxon>
        <taxon>Craniata</taxon>
        <taxon>Vertebrata</taxon>
        <taxon>Euteleostomi</taxon>
        <taxon>Mammalia</taxon>
        <taxon>Eutheria</taxon>
        <taxon>Laurasiatheria</taxon>
        <taxon>Carnivora</taxon>
        <taxon>Caniformia</taxon>
        <taxon>Musteloidea</taxon>
        <taxon>Mustelidae</taxon>
        <taxon>Guloninae</taxon>
        <taxon>Gulo</taxon>
    </lineage>
</organism>
<evidence type="ECO:0000256" key="3">
    <source>
        <dbReference type="ARBA" id="ARBA00008135"/>
    </source>
</evidence>
<dbReference type="PRINTS" id="PR01873">
    <property type="entry name" value="CYTCOXIDASE4"/>
</dbReference>
<dbReference type="AlphaFoldDB" id="A0A9X9MDH1"/>
<dbReference type="InterPro" id="IPR004203">
    <property type="entry name" value="Cyt_c_oxidase_su4_fam"/>
</dbReference>
<dbReference type="Proteomes" id="UP000269945">
    <property type="component" value="Unassembled WGS sequence"/>
</dbReference>
<dbReference type="InterPro" id="IPR013288">
    <property type="entry name" value="Cyt_c_oxidase_su4"/>
</dbReference>
<evidence type="ECO:0000313" key="11">
    <source>
        <dbReference type="EMBL" id="VCX42974.1"/>
    </source>
</evidence>
<feature type="region of interest" description="Disordered" evidence="10">
    <location>
        <begin position="83"/>
        <end position="106"/>
    </location>
</feature>
<dbReference type="PANTHER" id="PTHR10707">
    <property type="entry name" value="CYTOCHROME C OXIDASE SUBUNIT IV"/>
    <property type="match status" value="1"/>
</dbReference>
<keyword evidence="7 9" id="KW-0496">Mitochondrion</keyword>
<dbReference type="FunFam" id="1.10.442.10:FF:000001">
    <property type="entry name" value="Cytochrome c oxidase subunit 4 isoform 1"/>
    <property type="match status" value="1"/>
</dbReference>
<comment type="function">
    <text evidence="9">Component of the cytochrome c oxidase, the last enzyme in the mitochondrial electron transport chain which drives oxidative phosphorylation.</text>
</comment>
<evidence type="ECO:0000256" key="5">
    <source>
        <dbReference type="ARBA" id="ARBA00022792"/>
    </source>
</evidence>
<dbReference type="PANTHER" id="PTHR10707:SF12">
    <property type="entry name" value="CYTOCHROME C OXIDASE SUBUNIT 4 ISOFORM 1, MITOCHONDRIAL"/>
    <property type="match status" value="1"/>
</dbReference>
<keyword evidence="5 9" id="KW-0999">Mitochondrion inner membrane</keyword>
<evidence type="ECO:0000256" key="8">
    <source>
        <dbReference type="ARBA" id="ARBA00023136"/>
    </source>
</evidence>
<sequence length="106" mass="12344">EEVLKEKEKGPWSGLSIDEKVEWYCINFNESFTEMKRNTNEWKTVAGKTMFFIGFAALILIWEKHYVYSPILHTFEEEWVAKPPRGCSTQNQPDSGLLSQVGLQQE</sequence>
<reference evidence="11 12" key="1">
    <citation type="submission" date="2018-10" db="EMBL/GenBank/DDBJ databases">
        <authorList>
            <person name="Ekblom R."/>
            <person name="Jareborg N."/>
        </authorList>
    </citation>
    <scope>NUCLEOTIDE SEQUENCE [LARGE SCALE GENOMIC DNA]</scope>
    <source>
        <tissue evidence="11">Muscle</tissue>
    </source>
</reference>
<evidence type="ECO:0000256" key="10">
    <source>
        <dbReference type="SAM" id="MobiDB-lite"/>
    </source>
</evidence>